<feature type="compositionally biased region" description="Polar residues" evidence="1">
    <location>
        <begin position="833"/>
        <end position="844"/>
    </location>
</feature>
<dbReference type="Pfam" id="PF01398">
    <property type="entry name" value="JAB"/>
    <property type="match status" value="1"/>
</dbReference>
<gene>
    <name evidence="3" type="ORF">TTRE_0000510601</name>
</gene>
<dbReference type="GO" id="GO:0008237">
    <property type="term" value="F:metallopeptidase activity"/>
    <property type="evidence" value="ECO:0007669"/>
    <property type="project" value="InterPro"/>
</dbReference>
<feature type="compositionally biased region" description="Low complexity" evidence="1">
    <location>
        <begin position="819"/>
        <end position="832"/>
    </location>
</feature>
<dbReference type="Gene3D" id="3.40.140.10">
    <property type="entry name" value="Cytidine Deaminase, domain 2"/>
    <property type="match status" value="1"/>
</dbReference>
<organism evidence="3 4">
    <name type="scientific">Trichuris trichiura</name>
    <name type="common">Whipworm</name>
    <name type="synonym">Trichocephalus trichiurus</name>
    <dbReference type="NCBI Taxonomy" id="36087"/>
    <lineage>
        <taxon>Eukaryota</taxon>
        <taxon>Metazoa</taxon>
        <taxon>Ecdysozoa</taxon>
        <taxon>Nematoda</taxon>
        <taxon>Enoplea</taxon>
        <taxon>Dorylaimia</taxon>
        <taxon>Trichinellida</taxon>
        <taxon>Trichuridae</taxon>
        <taxon>Trichuris</taxon>
    </lineage>
</organism>
<dbReference type="EMBL" id="HG806083">
    <property type="protein sequence ID" value="CDW56824.1"/>
    <property type="molecule type" value="Genomic_DNA"/>
</dbReference>
<sequence length="1020" mass="111991">MLACHAGDPGSIPGRRNFHLFSMYARHPFQFIFNDKGFFLYDRPPMAAANDTVRPAPPPPIVRPHRRVSLVKISGLVISKVVMHCEKERNMARTDTACGFLTGMVEISKDKSEAQVEVTNCFPMPKRNVEEDDDINARHQQLMLRSFRAMNIDYLLLGFYQCAPFGALFSEMMAQSMLDYYSQIEDSICIVYDPVKCSQGQLDVKAYRLSLKAIEFFEKGVSVENLKSAGLNYSNFIEELPVVIKNSRLSQIMLCKMALAKMPGDPCHFLEMAKENALERNLKHMMANVDVLNTEIIKYNRYLFAKQRYMAQREAWILKRLTENDMRRNRDEPTLPVEEEFDRNNKPPQSPRMLDGLLAACNINANVQHCLQGTTTTTTSVGLLTEGSPVPFVSTVVEDDVLNITLNYDGPVFKPFTVLLLRELLNGSRVVATTTVCDDRPSFMITGLQPSKWYGLSVLTTFQRPKGRLRSMADYRAFDTPQSVNRSGRQKSKAVSLQVEITLFNDLIEYKLYSRLAEHFPTLLELRPSCPLPGLPKRLYLDTNQNSVTINVTGLENPDGLEVIGALLSQDENLNIPCQQLCWSASIESNSVVYKYDDDCQLLRPTVVSDGASGNGIYTNIDVSSETMNSSVTDSIDWTTVEPTMTISANVGREVISSIGSNVDSSSIETTESLPGESTPPSENQPTEASAIEPAASLDIEPTSISTMEPTVPSVAESTIPSDGEPSISGETEFFETKPIESSETETIQASVAEPTTPSDGEPSVSGNMESSGIEPTEVPEAETIQSSVTEPSVPSGGEPTESSGIEPLPSSTSEQMVPAETEPTELPATETMQPSESEPTVSSGIEPIVPLTNEQSESSGTEPSETESTVPSDDTPTESSAIEVTVAPIGQPMESSVVAPSQFSGVEETVSSGNQPTEFSREPASELTQSAEVEMSDSTYPDYAELTEKQTEELESVETVQSEPATTLQPNDGASMVALSTILMLAVSLFWQGALADSVQSLMNGEIYLERKFSQRLTR</sequence>
<dbReference type="SMART" id="SM00232">
    <property type="entry name" value="JAB_MPN"/>
    <property type="match status" value="1"/>
</dbReference>
<dbReference type="PROSITE" id="PS50249">
    <property type="entry name" value="MPN"/>
    <property type="match status" value="1"/>
</dbReference>
<feature type="compositionally biased region" description="Polar residues" evidence="1">
    <location>
        <begin position="679"/>
        <end position="688"/>
    </location>
</feature>
<name>A0A077ZAI8_TRITR</name>
<dbReference type="InterPro" id="IPR000555">
    <property type="entry name" value="JAMM/MPN+_dom"/>
</dbReference>
<feature type="compositionally biased region" description="Polar residues" evidence="1">
    <location>
        <begin position="903"/>
        <end position="919"/>
    </location>
</feature>
<protein>
    <submittedName>
        <fullName evidence="3">Eukaryotic translation initiation factor 3 subuni t H</fullName>
    </submittedName>
</protein>
<evidence type="ECO:0000256" key="1">
    <source>
        <dbReference type="SAM" id="MobiDB-lite"/>
    </source>
</evidence>
<feature type="compositionally biased region" description="Polar residues" evidence="1">
    <location>
        <begin position="784"/>
        <end position="793"/>
    </location>
</feature>
<feature type="compositionally biased region" description="Polar residues" evidence="1">
    <location>
        <begin position="871"/>
        <end position="883"/>
    </location>
</feature>
<dbReference type="CDD" id="cd08065">
    <property type="entry name" value="MPN_eIF3h"/>
    <property type="match status" value="1"/>
</dbReference>
<dbReference type="STRING" id="36087.A0A077ZAI8"/>
<keyword evidence="3" id="KW-0396">Initiation factor</keyword>
<dbReference type="OrthoDB" id="10265695at2759"/>
<feature type="region of interest" description="Disordered" evidence="1">
    <location>
        <begin position="662"/>
        <end position="690"/>
    </location>
</feature>
<dbReference type="Pfam" id="PF19445">
    <property type="entry name" value="eIF3h_C"/>
    <property type="match status" value="1"/>
</dbReference>
<feature type="region of interest" description="Disordered" evidence="1">
    <location>
        <begin position="329"/>
        <end position="349"/>
    </location>
</feature>
<accession>A0A077ZAI8</accession>
<proteinExistence type="predicted"/>
<evidence type="ECO:0000259" key="2">
    <source>
        <dbReference type="PROSITE" id="PS50249"/>
    </source>
</evidence>
<dbReference type="InterPro" id="IPR037518">
    <property type="entry name" value="MPN"/>
</dbReference>
<keyword evidence="4" id="KW-1185">Reference proteome</keyword>
<feature type="compositionally biased region" description="Low complexity" evidence="1">
    <location>
        <begin position="855"/>
        <end position="870"/>
    </location>
</feature>
<keyword evidence="3" id="KW-0648">Protein biosynthesis</keyword>
<dbReference type="InterPro" id="IPR027524">
    <property type="entry name" value="eIF3h"/>
</dbReference>
<reference evidence="3" key="2">
    <citation type="submission" date="2014-03" db="EMBL/GenBank/DDBJ databases">
        <title>The whipworm genome and dual-species transcriptomics of an intimate host-pathogen interaction.</title>
        <authorList>
            <person name="Foth B.J."/>
            <person name="Tsai I.J."/>
            <person name="Reid A.J."/>
            <person name="Bancroft A.J."/>
            <person name="Nichol S."/>
            <person name="Tracey A."/>
            <person name="Holroyd N."/>
            <person name="Cotton J.A."/>
            <person name="Stanley E.J."/>
            <person name="Zarowiecki M."/>
            <person name="Liu J.Z."/>
            <person name="Huckvale T."/>
            <person name="Cooper P.J."/>
            <person name="Grencis R.K."/>
            <person name="Berriman M."/>
        </authorList>
    </citation>
    <scope>NUCLEOTIDE SEQUENCE [LARGE SCALE GENOMIC DNA]</scope>
</reference>
<evidence type="ECO:0000313" key="3">
    <source>
        <dbReference type="EMBL" id="CDW56824.1"/>
    </source>
</evidence>
<dbReference type="Proteomes" id="UP000030665">
    <property type="component" value="Unassembled WGS sequence"/>
</dbReference>
<dbReference type="InterPro" id="IPR045810">
    <property type="entry name" value="eIF3h_C"/>
</dbReference>
<feature type="compositionally biased region" description="Polar residues" evidence="1">
    <location>
        <begin position="742"/>
        <end position="771"/>
    </location>
</feature>
<feature type="region of interest" description="Disordered" evidence="1">
    <location>
        <begin position="703"/>
        <end position="883"/>
    </location>
</feature>
<feature type="region of interest" description="Disordered" evidence="1">
    <location>
        <begin position="903"/>
        <end position="940"/>
    </location>
</feature>
<dbReference type="GO" id="GO:0003743">
    <property type="term" value="F:translation initiation factor activity"/>
    <property type="evidence" value="ECO:0007669"/>
    <property type="project" value="UniProtKB-KW"/>
</dbReference>
<reference evidence="3" key="1">
    <citation type="submission" date="2014-01" db="EMBL/GenBank/DDBJ databases">
        <authorList>
            <person name="Aslett M."/>
        </authorList>
    </citation>
    <scope>NUCLEOTIDE SEQUENCE</scope>
</reference>
<feature type="compositionally biased region" description="Polar residues" evidence="1">
    <location>
        <begin position="927"/>
        <end position="940"/>
    </location>
</feature>
<feature type="domain" description="MPN" evidence="2">
    <location>
        <begin position="71"/>
        <end position="213"/>
    </location>
</feature>
<dbReference type="AlphaFoldDB" id="A0A077ZAI8"/>
<evidence type="ECO:0000313" key="4">
    <source>
        <dbReference type="Proteomes" id="UP000030665"/>
    </source>
</evidence>
<dbReference type="GO" id="GO:0005852">
    <property type="term" value="C:eukaryotic translation initiation factor 3 complex"/>
    <property type="evidence" value="ECO:0007669"/>
    <property type="project" value="InterPro"/>
</dbReference>